<dbReference type="Proteomes" id="UP000811619">
    <property type="component" value="Unassembled WGS sequence"/>
</dbReference>
<accession>A0A8K0NHL9</accession>
<proteinExistence type="predicted"/>
<reference evidence="2" key="1">
    <citation type="journal article" date="2020" name="bioRxiv">
        <title>Whole genome comparisons of ergot fungi reveals the divergence and evolution of species within the genus Claviceps are the result of varying mechanisms driving genome evolution and host range expansion.</title>
        <authorList>
            <person name="Wyka S.A."/>
            <person name="Mondo S.J."/>
            <person name="Liu M."/>
            <person name="Dettman J."/>
            <person name="Nalam V."/>
            <person name="Broders K.D."/>
        </authorList>
    </citation>
    <scope>NUCLEOTIDE SEQUENCE</scope>
    <source>
        <strain evidence="2">CCC 489</strain>
    </source>
</reference>
<dbReference type="EMBL" id="SRPY01000183">
    <property type="protein sequence ID" value="KAG5927418.1"/>
    <property type="molecule type" value="Genomic_DNA"/>
</dbReference>
<organism evidence="2 3">
    <name type="scientific">Claviceps africana</name>
    <dbReference type="NCBI Taxonomy" id="83212"/>
    <lineage>
        <taxon>Eukaryota</taxon>
        <taxon>Fungi</taxon>
        <taxon>Dikarya</taxon>
        <taxon>Ascomycota</taxon>
        <taxon>Pezizomycotina</taxon>
        <taxon>Sordariomycetes</taxon>
        <taxon>Hypocreomycetidae</taxon>
        <taxon>Hypocreales</taxon>
        <taxon>Clavicipitaceae</taxon>
        <taxon>Claviceps</taxon>
    </lineage>
</organism>
<keyword evidence="1" id="KW-0732">Signal</keyword>
<protein>
    <recommendedName>
        <fullName evidence="4">SSCRP protein</fullName>
    </recommendedName>
</protein>
<feature type="signal peptide" evidence="1">
    <location>
        <begin position="1"/>
        <end position="17"/>
    </location>
</feature>
<evidence type="ECO:0008006" key="4">
    <source>
        <dbReference type="Google" id="ProtNLM"/>
    </source>
</evidence>
<comment type="caution">
    <text evidence="2">The sequence shown here is derived from an EMBL/GenBank/DDBJ whole genome shotgun (WGS) entry which is preliminary data.</text>
</comment>
<keyword evidence="3" id="KW-1185">Reference proteome</keyword>
<name>A0A8K0NHL9_9HYPO</name>
<evidence type="ECO:0000313" key="2">
    <source>
        <dbReference type="EMBL" id="KAG5927418.1"/>
    </source>
</evidence>
<feature type="chain" id="PRO_5035471091" description="SSCRP protein" evidence="1">
    <location>
        <begin position="18"/>
        <end position="112"/>
    </location>
</feature>
<evidence type="ECO:0000256" key="1">
    <source>
        <dbReference type="SAM" id="SignalP"/>
    </source>
</evidence>
<sequence>MITSRGLAAVLAVTAHGAPQCATNADCLAGYICGPSDYAFSSNTDNVCVDLNTCTNKPDPQFPNEGPKCGDSIFCNVGGYCGQGYYTVNGDRFATQVCVNKETGVQCAEARR</sequence>
<gene>
    <name evidence="2" type="ORF">E4U42_002290</name>
</gene>
<dbReference type="AlphaFoldDB" id="A0A8K0NHL9"/>
<dbReference type="OrthoDB" id="4888533at2759"/>
<evidence type="ECO:0000313" key="3">
    <source>
        <dbReference type="Proteomes" id="UP000811619"/>
    </source>
</evidence>